<dbReference type="InterPro" id="IPR016181">
    <property type="entry name" value="Acyl_CoA_acyltransferase"/>
</dbReference>
<dbReference type="InterPro" id="IPR045057">
    <property type="entry name" value="Gcn5-rel_NAT"/>
</dbReference>
<dbReference type="OrthoDB" id="9793389at2"/>
<dbReference type="PROSITE" id="PS51729">
    <property type="entry name" value="GNAT_YJDJ"/>
    <property type="match status" value="1"/>
</dbReference>
<dbReference type="RefSeq" id="WP_089321398.1">
    <property type="nucleotide sequence ID" value="NZ_FZOQ01000029.1"/>
</dbReference>
<dbReference type="PANTHER" id="PTHR31435">
    <property type="entry name" value="PROTEIN NATD1"/>
    <property type="match status" value="1"/>
</dbReference>
<accession>A0A239KK88</accession>
<proteinExistence type="predicted"/>
<dbReference type="PANTHER" id="PTHR31435:SF9">
    <property type="entry name" value="PROTEIN NATD1"/>
    <property type="match status" value="1"/>
</dbReference>
<keyword evidence="3" id="KW-1185">Reference proteome</keyword>
<dbReference type="EMBL" id="FZOQ01000029">
    <property type="protein sequence ID" value="SNT18485.1"/>
    <property type="molecule type" value="Genomic_DNA"/>
</dbReference>
<dbReference type="Pfam" id="PF14542">
    <property type="entry name" value="Acetyltransf_CG"/>
    <property type="match status" value="1"/>
</dbReference>
<dbReference type="CDD" id="cd04301">
    <property type="entry name" value="NAT_SF"/>
    <property type="match status" value="1"/>
</dbReference>
<sequence>MDIKVKHDQEYQQFTVDLGTQNAELAYAKPSSDVLNFTHTFVPAPARGKGLANELIEAGLNFARENNFQVIASCPVVARYIREHDTYQDLLAK</sequence>
<dbReference type="Proteomes" id="UP000198432">
    <property type="component" value="Unassembled WGS sequence"/>
</dbReference>
<dbReference type="InterPro" id="IPR031165">
    <property type="entry name" value="GNAT_YJDJ"/>
</dbReference>
<evidence type="ECO:0000313" key="2">
    <source>
        <dbReference type="EMBL" id="SNT18485.1"/>
    </source>
</evidence>
<gene>
    <name evidence="2" type="ORF">SAMN06296052_12949</name>
</gene>
<protein>
    <recommendedName>
        <fullName evidence="1">N-acetyltransferase domain-containing protein</fullName>
    </recommendedName>
</protein>
<dbReference type="AlphaFoldDB" id="A0A239KK88"/>
<name>A0A239KK88_9BACT</name>
<dbReference type="Gene3D" id="3.40.630.30">
    <property type="match status" value="1"/>
</dbReference>
<organism evidence="2 3">
    <name type="scientific">Pontibacter ummariensis</name>
    <dbReference type="NCBI Taxonomy" id="1610492"/>
    <lineage>
        <taxon>Bacteria</taxon>
        <taxon>Pseudomonadati</taxon>
        <taxon>Bacteroidota</taxon>
        <taxon>Cytophagia</taxon>
        <taxon>Cytophagales</taxon>
        <taxon>Hymenobacteraceae</taxon>
        <taxon>Pontibacter</taxon>
    </lineage>
</organism>
<dbReference type="SUPFAM" id="SSF55729">
    <property type="entry name" value="Acyl-CoA N-acyltransferases (Nat)"/>
    <property type="match status" value="1"/>
</dbReference>
<evidence type="ECO:0000259" key="1">
    <source>
        <dbReference type="PROSITE" id="PS51729"/>
    </source>
</evidence>
<reference evidence="3" key="1">
    <citation type="submission" date="2017-06" db="EMBL/GenBank/DDBJ databases">
        <authorList>
            <person name="Varghese N."/>
            <person name="Submissions S."/>
        </authorList>
    </citation>
    <scope>NUCLEOTIDE SEQUENCE [LARGE SCALE GENOMIC DNA]</scope>
    <source>
        <strain evidence="3">NKM1</strain>
    </source>
</reference>
<feature type="domain" description="N-acetyltransferase" evidence="1">
    <location>
        <begin position="6"/>
        <end position="92"/>
    </location>
</feature>
<evidence type="ECO:0000313" key="3">
    <source>
        <dbReference type="Proteomes" id="UP000198432"/>
    </source>
</evidence>